<dbReference type="PRINTS" id="PR00237">
    <property type="entry name" value="GPCRRHODOPSN"/>
</dbReference>
<keyword evidence="4 11" id="KW-1133">Transmembrane helix</keyword>
<feature type="transmembrane region" description="Helical" evidence="11">
    <location>
        <begin position="297"/>
        <end position="320"/>
    </location>
</feature>
<evidence type="ECO:0000256" key="5">
    <source>
        <dbReference type="ARBA" id="ARBA00023040"/>
    </source>
</evidence>
<keyword evidence="8 9" id="KW-0807">Transducer</keyword>
<accession>A0AAN8Q185</accession>
<keyword evidence="7 9" id="KW-0675">Receptor</keyword>
<gene>
    <name evidence="13" type="ORF">SNE40_004664</name>
</gene>
<evidence type="ECO:0000256" key="6">
    <source>
        <dbReference type="ARBA" id="ARBA00023136"/>
    </source>
</evidence>
<evidence type="ECO:0000313" key="13">
    <source>
        <dbReference type="EMBL" id="KAK6188501.1"/>
    </source>
</evidence>
<dbReference type="PROSITE" id="PS00237">
    <property type="entry name" value="G_PROTEIN_RECEP_F1_1"/>
    <property type="match status" value="1"/>
</dbReference>
<feature type="transmembrane region" description="Helical" evidence="11">
    <location>
        <begin position="34"/>
        <end position="56"/>
    </location>
</feature>
<evidence type="ECO:0000256" key="8">
    <source>
        <dbReference type="ARBA" id="ARBA00023224"/>
    </source>
</evidence>
<feature type="transmembrane region" description="Helical" evidence="11">
    <location>
        <begin position="104"/>
        <end position="126"/>
    </location>
</feature>
<dbReference type="SUPFAM" id="SSF81321">
    <property type="entry name" value="Family A G protein-coupled receptor-like"/>
    <property type="match status" value="1"/>
</dbReference>
<name>A0AAN8Q185_PATCE</name>
<keyword evidence="14" id="KW-1185">Reference proteome</keyword>
<dbReference type="EMBL" id="JAZGQO010000003">
    <property type="protein sequence ID" value="KAK6188501.1"/>
    <property type="molecule type" value="Genomic_DNA"/>
</dbReference>
<dbReference type="GO" id="GO:0004930">
    <property type="term" value="F:G protein-coupled receptor activity"/>
    <property type="evidence" value="ECO:0007669"/>
    <property type="project" value="UniProtKB-KW"/>
</dbReference>
<feature type="transmembrane region" description="Helical" evidence="11">
    <location>
        <begin position="147"/>
        <end position="170"/>
    </location>
</feature>
<dbReference type="AlphaFoldDB" id="A0AAN8Q185"/>
<organism evidence="13 14">
    <name type="scientific">Patella caerulea</name>
    <name type="common">Rayed Mediterranean limpet</name>
    <dbReference type="NCBI Taxonomy" id="87958"/>
    <lineage>
        <taxon>Eukaryota</taxon>
        <taxon>Metazoa</taxon>
        <taxon>Spiralia</taxon>
        <taxon>Lophotrochozoa</taxon>
        <taxon>Mollusca</taxon>
        <taxon>Gastropoda</taxon>
        <taxon>Patellogastropoda</taxon>
        <taxon>Patelloidea</taxon>
        <taxon>Patellidae</taxon>
        <taxon>Patella</taxon>
    </lineage>
</organism>
<feature type="domain" description="G-protein coupled receptors family 1 profile" evidence="12">
    <location>
        <begin position="47"/>
        <end position="317"/>
    </location>
</feature>
<dbReference type="Gene3D" id="1.20.1070.10">
    <property type="entry name" value="Rhodopsin 7-helix transmembrane proteins"/>
    <property type="match status" value="1"/>
</dbReference>
<dbReference type="PROSITE" id="PS50262">
    <property type="entry name" value="G_PROTEIN_RECEP_F1_2"/>
    <property type="match status" value="1"/>
</dbReference>
<evidence type="ECO:0000256" key="9">
    <source>
        <dbReference type="RuleBase" id="RU000688"/>
    </source>
</evidence>
<comment type="subcellular location">
    <subcellularLocation>
        <location evidence="1">Cell membrane</location>
        <topology evidence="1">Multi-pass membrane protein</topology>
    </subcellularLocation>
</comment>
<feature type="transmembrane region" description="Helical" evidence="11">
    <location>
        <begin position="265"/>
        <end position="285"/>
    </location>
</feature>
<dbReference type="InterPro" id="IPR017452">
    <property type="entry name" value="GPCR_Rhodpsn_7TM"/>
</dbReference>
<evidence type="ECO:0000256" key="3">
    <source>
        <dbReference type="ARBA" id="ARBA00022692"/>
    </source>
</evidence>
<evidence type="ECO:0000256" key="4">
    <source>
        <dbReference type="ARBA" id="ARBA00022989"/>
    </source>
</evidence>
<reference evidence="13 14" key="1">
    <citation type="submission" date="2024-01" db="EMBL/GenBank/DDBJ databases">
        <title>The genome of the rayed Mediterranean limpet Patella caerulea (Linnaeus, 1758).</title>
        <authorList>
            <person name="Anh-Thu Weber A."/>
            <person name="Halstead-Nussloch G."/>
        </authorList>
    </citation>
    <scope>NUCLEOTIDE SEQUENCE [LARGE SCALE GENOMIC DNA]</scope>
    <source>
        <strain evidence="13">AATW-2023a</strain>
        <tissue evidence="13">Whole specimen</tissue>
    </source>
</reference>
<evidence type="ECO:0000256" key="1">
    <source>
        <dbReference type="ARBA" id="ARBA00004651"/>
    </source>
</evidence>
<keyword evidence="5 9" id="KW-0297">G-protein coupled receptor</keyword>
<evidence type="ECO:0000256" key="11">
    <source>
        <dbReference type="SAM" id="Phobius"/>
    </source>
</evidence>
<feature type="region of interest" description="Disordered" evidence="10">
    <location>
        <begin position="386"/>
        <end position="413"/>
    </location>
</feature>
<comment type="caution">
    <text evidence="13">The sequence shown here is derived from an EMBL/GenBank/DDBJ whole genome shotgun (WGS) entry which is preliminary data.</text>
</comment>
<dbReference type="SMART" id="SM01381">
    <property type="entry name" value="7TM_GPCR_Srsx"/>
    <property type="match status" value="1"/>
</dbReference>
<keyword evidence="2" id="KW-1003">Cell membrane</keyword>
<keyword evidence="6 11" id="KW-0472">Membrane</keyword>
<dbReference type="CDD" id="cd00637">
    <property type="entry name" value="7tm_classA_rhodopsin-like"/>
    <property type="match status" value="1"/>
</dbReference>
<sequence>MVVRAVANCTSATFCHVSDDSKFFTSSVSISSQIFAISILIFTCLLGNCLLCFAVFKSPARRSAASILLLNLAVADFLVGVLVLPMWILPTALLGWPLSDNMCEFVACTTTVLMLCSVFSLCGISVDRYCNIAMPLRYPIEVTLQRITLIVICVWIYCILVASCPLFGWGDYRFQPQTVPICNPVWVTEISFAVFLVLSGMAVPVALMLFSYIKIVLIARDHIRRIDAIHRPIELPINENNNKVKDDLPVSQPKFSKSLKMVQRVFIAVGVFFLCWGPYVILNFWSVNNEEVPVPYIADLLVTLLAFANSSINPVIFIILNKDFRHSIRNLKTQIQSKCPCFKNRVIALDNNSSNQDDPVLKENQRRIDTVDPVLNNGEMKTVLPFTQPTPSYVNDTTEENQQDPMRTSRPSTDDFLKNFVVVPLERSNSKIISRTKSFRKLPEVTDSSVPKSKFDIKPGAHLRKPGFQTLINAYSVLSLSELKKRDTLKRLNNSRQVTGMDPSDQGSIRTLGMNSRTSYENQTRSEILTYDQVVIDDV</sequence>
<feature type="transmembrane region" description="Helical" evidence="11">
    <location>
        <begin position="68"/>
        <end position="89"/>
    </location>
</feature>
<dbReference type="InterPro" id="IPR000276">
    <property type="entry name" value="GPCR_Rhodpsn"/>
</dbReference>
<keyword evidence="3 9" id="KW-0812">Transmembrane</keyword>
<dbReference type="PANTHER" id="PTHR22752">
    <property type="entry name" value="G PROTEIN-COUPLED RECEPTOR"/>
    <property type="match status" value="1"/>
</dbReference>
<comment type="similarity">
    <text evidence="9">Belongs to the G-protein coupled receptor 1 family.</text>
</comment>
<feature type="transmembrane region" description="Helical" evidence="11">
    <location>
        <begin position="190"/>
        <end position="217"/>
    </location>
</feature>
<evidence type="ECO:0000259" key="12">
    <source>
        <dbReference type="PROSITE" id="PS50262"/>
    </source>
</evidence>
<dbReference type="Proteomes" id="UP001347796">
    <property type="component" value="Unassembled WGS sequence"/>
</dbReference>
<evidence type="ECO:0000313" key="14">
    <source>
        <dbReference type="Proteomes" id="UP001347796"/>
    </source>
</evidence>
<dbReference type="Pfam" id="PF00001">
    <property type="entry name" value="7tm_1"/>
    <property type="match status" value="1"/>
</dbReference>
<feature type="compositionally biased region" description="Polar residues" evidence="10">
    <location>
        <begin position="386"/>
        <end position="396"/>
    </location>
</feature>
<proteinExistence type="inferred from homology"/>
<dbReference type="GO" id="GO:0005886">
    <property type="term" value="C:plasma membrane"/>
    <property type="evidence" value="ECO:0007669"/>
    <property type="project" value="UniProtKB-SubCell"/>
</dbReference>
<evidence type="ECO:0000256" key="10">
    <source>
        <dbReference type="SAM" id="MobiDB-lite"/>
    </source>
</evidence>
<evidence type="ECO:0000256" key="2">
    <source>
        <dbReference type="ARBA" id="ARBA00022475"/>
    </source>
</evidence>
<protein>
    <recommendedName>
        <fullName evidence="12">G-protein coupled receptors family 1 profile domain-containing protein</fullName>
    </recommendedName>
</protein>
<evidence type="ECO:0000256" key="7">
    <source>
        <dbReference type="ARBA" id="ARBA00023170"/>
    </source>
</evidence>